<evidence type="ECO:0000256" key="8">
    <source>
        <dbReference type="ARBA" id="ARBA00023136"/>
    </source>
</evidence>
<dbReference type="Pfam" id="PF13185">
    <property type="entry name" value="GAF_2"/>
    <property type="match status" value="1"/>
</dbReference>
<dbReference type="NCBIfam" id="TIGR00254">
    <property type="entry name" value="GGDEF"/>
    <property type="match status" value="1"/>
</dbReference>
<dbReference type="GO" id="GO:0071732">
    <property type="term" value="P:cellular response to nitric oxide"/>
    <property type="evidence" value="ECO:0007669"/>
    <property type="project" value="UniProtKB-ARBA"/>
</dbReference>
<keyword evidence="16" id="KW-1185">Reference proteome</keyword>
<dbReference type="SUPFAM" id="SSF55785">
    <property type="entry name" value="PYP-like sensor domain (PAS domain)"/>
    <property type="match status" value="3"/>
</dbReference>
<dbReference type="FunFam" id="3.30.70.270:FF:000001">
    <property type="entry name" value="Diguanylate cyclase domain protein"/>
    <property type="match status" value="1"/>
</dbReference>
<evidence type="ECO:0000256" key="7">
    <source>
        <dbReference type="ARBA" id="ARBA00022989"/>
    </source>
</evidence>
<comment type="cofactor">
    <cofactor evidence="1">
        <name>Mg(2+)</name>
        <dbReference type="ChEBI" id="CHEBI:18420"/>
    </cofactor>
</comment>
<feature type="transmembrane region" description="Helical" evidence="10">
    <location>
        <begin position="100"/>
        <end position="119"/>
    </location>
</feature>
<dbReference type="SMART" id="SM00052">
    <property type="entry name" value="EAL"/>
    <property type="match status" value="1"/>
</dbReference>
<feature type="domain" description="PAS" evidence="11">
    <location>
        <begin position="659"/>
        <end position="702"/>
    </location>
</feature>
<feature type="transmembrane region" description="Helical" evidence="10">
    <location>
        <begin position="66"/>
        <end position="94"/>
    </location>
</feature>
<dbReference type="SUPFAM" id="SSF141868">
    <property type="entry name" value="EAL domain-like"/>
    <property type="match status" value="1"/>
</dbReference>
<evidence type="ECO:0000256" key="10">
    <source>
        <dbReference type="SAM" id="Phobius"/>
    </source>
</evidence>
<feature type="domain" description="GGDEF" evidence="14">
    <location>
        <begin position="943"/>
        <end position="1077"/>
    </location>
</feature>
<dbReference type="GO" id="GO:0000155">
    <property type="term" value="F:phosphorelay sensor kinase activity"/>
    <property type="evidence" value="ECO:0007669"/>
    <property type="project" value="InterPro"/>
</dbReference>
<dbReference type="PROSITE" id="PS50887">
    <property type="entry name" value="GGDEF"/>
    <property type="match status" value="1"/>
</dbReference>
<dbReference type="NCBIfam" id="TIGR00229">
    <property type="entry name" value="sensory_box"/>
    <property type="match status" value="3"/>
</dbReference>
<keyword evidence="7 10" id="KW-1133">Transmembrane helix</keyword>
<dbReference type="Gene3D" id="3.30.450.40">
    <property type="match status" value="1"/>
</dbReference>
<keyword evidence="8 10" id="KW-0472">Membrane</keyword>
<dbReference type="CDD" id="cd01948">
    <property type="entry name" value="EAL"/>
    <property type="match status" value="1"/>
</dbReference>
<comment type="catalytic activity">
    <reaction evidence="9">
        <text>3',3'-c-di-GMP + H2O = 5'-phosphoguanylyl(3'-&gt;5')guanosine + H(+)</text>
        <dbReference type="Rhea" id="RHEA:24902"/>
        <dbReference type="ChEBI" id="CHEBI:15377"/>
        <dbReference type="ChEBI" id="CHEBI:15378"/>
        <dbReference type="ChEBI" id="CHEBI:58754"/>
        <dbReference type="ChEBI" id="CHEBI:58805"/>
        <dbReference type="EC" id="3.1.4.52"/>
    </reaction>
    <physiologicalReaction direction="left-to-right" evidence="9">
        <dbReference type="Rhea" id="RHEA:24903"/>
    </physiologicalReaction>
</comment>
<keyword evidence="5" id="KW-0973">c-di-GMP</keyword>
<evidence type="ECO:0000259" key="11">
    <source>
        <dbReference type="PROSITE" id="PS50112"/>
    </source>
</evidence>
<evidence type="ECO:0000256" key="2">
    <source>
        <dbReference type="ARBA" id="ARBA00004651"/>
    </source>
</evidence>
<evidence type="ECO:0000256" key="9">
    <source>
        <dbReference type="ARBA" id="ARBA00051114"/>
    </source>
</evidence>
<dbReference type="InterPro" id="IPR003018">
    <property type="entry name" value="GAF"/>
</dbReference>
<dbReference type="PROSITE" id="PS50112">
    <property type="entry name" value="PAS"/>
    <property type="match status" value="2"/>
</dbReference>
<dbReference type="Gene3D" id="3.30.70.270">
    <property type="match status" value="1"/>
</dbReference>
<dbReference type="SUPFAM" id="SSF55073">
    <property type="entry name" value="Nucleotide cyclase"/>
    <property type="match status" value="1"/>
</dbReference>
<gene>
    <name evidence="15" type="ORF">HUK38_09860</name>
</gene>
<dbReference type="CDD" id="cd01949">
    <property type="entry name" value="GGDEF"/>
    <property type="match status" value="1"/>
</dbReference>
<proteinExistence type="predicted"/>
<reference evidence="15 16" key="1">
    <citation type="journal article" date="2020" name="Arch. Microbiol.">
        <title>The genome sequence of the giant phototrophic gammaproteobacterium Thiospirillum jenense gives insight into its physiological properties and phylogenetic relationships.</title>
        <authorList>
            <person name="Imhoff J.F."/>
            <person name="Meyer T.E."/>
            <person name="Kyndt J.A."/>
        </authorList>
    </citation>
    <scope>NUCLEOTIDE SEQUENCE [LARGE SCALE GENOMIC DNA]</scope>
    <source>
        <strain evidence="15 16">DSM 216</strain>
    </source>
</reference>
<sequence>MTFLIFSQNVALLLALSLLQSFIARRWRRQELTGQLMTGVLFGSIAIVGMMIPWRVADGVIFDARSVVLSIAGLYGGLIPGSIAAIIALIYRAILGGGGVWVGMGTILSALLLGLICRAHCRSLASIYSPLLLLAFGFAVHLVCLLWFFLLPSTAASVFFNQAVLPFILLFAPATLFLGLLLNDIQARLQTEIRLKTSEQRFRQLFANAEVSIWNEDFTGVLTRLAQLRADGVIDLRAHLIANPDLLHEIAGLIRVNEINDATLQLLAAPSACELMTRIDRTFTDGSDAAFIEELCAIWDGQLLFRGEIPLRRFDGRLVETLISLPIPQSIEEASTVPVTFIDITAIKIATARIARLTHLYRALNACHQAILRCNTADDLFPAVCHHIVIDGELAMAWVGTVDANDGRVVPIAVSGDGGAAYVNQLYISSRADDPYGQGPTAVAIRTATPQWCQNFATNPATAPWHTVAAQSGWRASAALPLLHRGQVTAVLNVYSRKEEAFDEGTRHLLLELSTSVSHALDYFATRRELADAEERWKFALEGSDEGVWDWEITTNHLFFSTRWQQLLGFAGYELPMTLDTWSSRVHPDDMDRVMTDIARHLHGKTRAYRSEYRIRCKDGHYKWMLDRGKVMATASDGQPLRMLGTLTDITEARAARNAIARLGEIVDKVQTEIYVIDVATLRLLQVNEGARSNLGYSRDELATMTALDLKPNMTRERFLTMAAPLMNGDTKQVVIETEHRRKDGSCYPIEARLQLLNSESALVALAVDVTDRRQVEQSLRESEARFRTAIEASPVPVMIHTEDGRVLAVNRAWATLSGYQLSDLPTFAHWLKLVCASQHEDIQAGFQALYQEELAEIVSHCTVYCKNGEERLWDVNSALLGSIQLPGQRSIISVALDVTQARRYEQQLEQLAHFDVLTGLPNRLSLVDRLDQAVRQATIHQRSFALLFLDLDHFKTINDSLGHPVGDQLLCAVAGRLNSVLAPTDTLARLGGDEFVILQENITDHNAPLTLADWIIIRHRAPYPLAGGYETTATLSIGISIFPEDATDATTLIKYADTAMYAAKTAGRNRVCRYTRTLSAQADARLSMEIQLRQGLIANELVVYLQPLIAMSDGALVGAECLVRWQRPGTGLIPPDHFIPVAEETGLIIAVGQFVLEQACTWLASWKEEPLASLWLAVNVSGRQCEADITANLAHLLKKTAIDVSRLELEITESVLMKQVDHQADVLTQLRQLGIRLSIDDFGTGYSSLAYLKNFKIDKLKIDRSFITELPHNRDDNQIVSTIIGMAHNLGLEVVAEGIETTEQAVYLRQIGCDLGQGYLFSRPVPIDEFVHWATEYEQQRLNTPLNSGC</sequence>
<dbReference type="PANTHER" id="PTHR44757:SF2">
    <property type="entry name" value="BIOFILM ARCHITECTURE MAINTENANCE PROTEIN MBAA"/>
    <property type="match status" value="1"/>
</dbReference>
<feature type="transmembrane region" description="Helical" evidence="10">
    <location>
        <begin position="131"/>
        <end position="151"/>
    </location>
</feature>
<dbReference type="InterPro" id="IPR001610">
    <property type="entry name" value="PAC"/>
</dbReference>
<dbReference type="EC" id="3.1.4.52" evidence="3"/>
<evidence type="ECO:0000256" key="1">
    <source>
        <dbReference type="ARBA" id="ARBA00001946"/>
    </source>
</evidence>
<dbReference type="Pfam" id="PF13188">
    <property type="entry name" value="PAS_8"/>
    <property type="match status" value="1"/>
</dbReference>
<dbReference type="InterPro" id="IPR000700">
    <property type="entry name" value="PAS-assoc_C"/>
</dbReference>
<dbReference type="FunFam" id="3.20.20.450:FF:000001">
    <property type="entry name" value="Cyclic di-GMP phosphodiesterase yahA"/>
    <property type="match status" value="1"/>
</dbReference>
<dbReference type="InterPro" id="IPR035919">
    <property type="entry name" value="EAL_sf"/>
</dbReference>
<dbReference type="SMART" id="SM00091">
    <property type="entry name" value="PAS"/>
    <property type="match status" value="3"/>
</dbReference>
<comment type="subcellular location">
    <subcellularLocation>
        <location evidence="2">Cell membrane</location>
        <topology evidence="2">Multi-pass membrane protein</topology>
    </subcellularLocation>
</comment>
<dbReference type="SMART" id="SM00086">
    <property type="entry name" value="PAC"/>
    <property type="match status" value="2"/>
</dbReference>
<comment type="caution">
    <text evidence="15">The sequence shown here is derived from an EMBL/GenBank/DDBJ whole genome shotgun (WGS) entry which is preliminary data.</text>
</comment>
<dbReference type="InterPro" id="IPR052155">
    <property type="entry name" value="Biofilm_reg_signaling"/>
</dbReference>
<dbReference type="InterPro" id="IPR035965">
    <property type="entry name" value="PAS-like_dom_sf"/>
</dbReference>
<feature type="domain" description="PAC" evidence="12">
    <location>
        <begin position="609"/>
        <end position="662"/>
    </location>
</feature>
<dbReference type="EMBL" id="JABVCQ010000020">
    <property type="protein sequence ID" value="MBB1126535.1"/>
    <property type="molecule type" value="Genomic_DNA"/>
</dbReference>
<dbReference type="PANTHER" id="PTHR44757">
    <property type="entry name" value="DIGUANYLATE CYCLASE DGCP"/>
    <property type="match status" value="1"/>
</dbReference>
<dbReference type="Gene3D" id="3.30.450.20">
    <property type="entry name" value="PAS domain"/>
    <property type="match status" value="3"/>
</dbReference>
<dbReference type="Pfam" id="PF13426">
    <property type="entry name" value="PAS_9"/>
    <property type="match status" value="1"/>
</dbReference>
<accession>A0A839HC29</accession>
<evidence type="ECO:0000256" key="6">
    <source>
        <dbReference type="ARBA" id="ARBA00022692"/>
    </source>
</evidence>
<dbReference type="Gene3D" id="3.20.20.450">
    <property type="entry name" value="EAL domain"/>
    <property type="match status" value="1"/>
</dbReference>
<dbReference type="InterPro" id="IPR000014">
    <property type="entry name" value="PAS"/>
</dbReference>
<dbReference type="InterPro" id="IPR000160">
    <property type="entry name" value="GGDEF_dom"/>
</dbReference>
<dbReference type="InterPro" id="IPR029787">
    <property type="entry name" value="Nucleotide_cyclase"/>
</dbReference>
<feature type="transmembrane region" description="Helical" evidence="10">
    <location>
        <begin position="34"/>
        <end position="54"/>
    </location>
</feature>
<dbReference type="Pfam" id="PF08447">
    <property type="entry name" value="PAS_3"/>
    <property type="match status" value="1"/>
</dbReference>
<dbReference type="GO" id="GO:0071555">
    <property type="term" value="P:cell wall organization"/>
    <property type="evidence" value="ECO:0007669"/>
    <property type="project" value="InterPro"/>
</dbReference>
<dbReference type="CDD" id="cd00130">
    <property type="entry name" value="PAS"/>
    <property type="match status" value="2"/>
</dbReference>
<feature type="domain" description="EAL" evidence="13">
    <location>
        <begin position="1086"/>
        <end position="1339"/>
    </location>
</feature>
<evidence type="ECO:0000313" key="16">
    <source>
        <dbReference type="Proteomes" id="UP000548632"/>
    </source>
</evidence>
<dbReference type="InterPro" id="IPR013655">
    <property type="entry name" value="PAS_fold_3"/>
</dbReference>
<dbReference type="PROSITE" id="PS50883">
    <property type="entry name" value="EAL"/>
    <property type="match status" value="1"/>
</dbReference>
<keyword evidence="6 10" id="KW-0812">Transmembrane</keyword>
<dbReference type="SUPFAM" id="SSF55781">
    <property type="entry name" value="GAF domain-like"/>
    <property type="match status" value="1"/>
</dbReference>
<evidence type="ECO:0000259" key="13">
    <source>
        <dbReference type="PROSITE" id="PS50883"/>
    </source>
</evidence>
<dbReference type="InterPro" id="IPR029016">
    <property type="entry name" value="GAF-like_dom_sf"/>
</dbReference>
<dbReference type="Pfam" id="PF00563">
    <property type="entry name" value="EAL"/>
    <property type="match status" value="1"/>
</dbReference>
<name>A0A839HC29_9GAMM</name>
<organism evidence="15 16">
    <name type="scientific">Thiospirillum jenense</name>
    <dbReference type="NCBI Taxonomy" id="1653858"/>
    <lineage>
        <taxon>Bacteria</taxon>
        <taxon>Pseudomonadati</taxon>
        <taxon>Pseudomonadota</taxon>
        <taxon>Gammaproteobacteria</taxon>
        <taxon>Chromatiales</taxon>
        <taxon>Chromatiaceae</taxon>
        <taxon>Thiospirillum</taxon>
    </lineage>
</organism>
<dbReference type="SMART" id="SM00267">
    <property type="entry name" value="GGDEF"/>
    <property type="match status" value="1"/>
</dbReference>
<evidence type="ECO:0000256" key="4">
    <source>
        <dbReference type="ARBA" id="ARBA00022475"/>
    </source>
</evidence>
<dbReference type="PROSITE" id="PS50113">
    <property type="entry name" value="PAC"/>
    <property type="match status" value="1"/>
</dbReference>
<dbReference type="Pfam" id="PF07694">
    <property type="entry name" value="5TM-5TMR_LYT"/>
    <property type="match status" value="1"/>
</dbReference>
<dbReference type="InterPro" id="IPR011620">
    <property type="entry name" value="Sig_transdc_His_kinase_LytS_TM"/>
</dbReference>
<evidence type="ECO:0000313" key="15">
    <source>
        <dbReference type="EMBL" id="MBB1126535.1"/>
    </source>
</evidence>
<evidence type="ECO:0000259" key="14">
    <source>
        <dbReference type="PROSITE" id="PS50887"/>
    </source>
</evidence>
<dbReference type="Pfam" id="PF00990">
    <property type="entry name" value="GGDEF"/>
    <property type="match status" value="1"/>
</dbReference>
<evidence type="ECO:0000256" key="3">
    <source>
        <dbReference type="ARBA" id="ARBA00012282"/>
    </source>
</evidence>
<protein>
    <recommendedName>
        <fullName evidence="3">cyclic-guanylate-specific phosphodiesterase</fullName>
        <ecNumber evidence="3">3.1.4.52</ecNumber>
    </recommendedName>
</protein>
<dbReference type="RefSeq" id="WP_182584163.1">
    <property type="nucleotide sequence ID" value="NZ_JABVCQ010000020.1"/>
</dbReference>
<dbReference type="InterPro" id="IPR001633">
    <property type="entry name" value="EAL_dom"/>
</dbReference>
<evidence type="ECO:0000259" key="12">
    <source>
        <dbReference type="PROSITE" id="PS50113"/>
    </source>
</evidence>
<keyword evidence="4" id="KW-1003">Cell membrane</keyword>
<evidence type="ECO:0000256" key="5">
    <source>
        <dbReference type="ARBA" id="ARBA00022636"/>
    </source>
</evidence>
<feature type="transmembrane region" description="Helical" evidence="10">
    <location>
        <begin position="163"/>
        <end position="182"/>
    </location>
</feature>
<dbReference type="InterPro" id="IPR043128">
    <property type="entry name" value="Rev_trsase/Diguanyl_cyclase"/>
</dbReference>
<dbReference type="GO" id="GO:0005886">
    <property type="term" value="C:plasma membrane"/>
    <property type="evidence" value="ECO:0007669"/>
    <property type="project" value="UniProtKB-SubCell"/>
</dbReference>
<feature type="domain" description="PAS" evidence="11">
    <location>
        <begin position="783"/>
        <end position="825"/>
    </location>
</feature>
<dbReference type="Proteomes" id="UP000548632">
    <property type="component" value="Unassembled WGS sequence"/>
</dbReference>
<dbReference type="GO" id="GO:0071111">
    <property type="term" value="F:cyclic-guanylate-specific phosphodiesterase activity"/>
    <property type="evidence" value="ECO:0007669"/>
    <property type="project" value="UniProtKB-EC"/>
</dbReference>